<dbReference type="EMBL" id="CAJPDT010000038">
    <property type="protein sequence ID" value="CAF9925156.1"/>
    <property type="molecule type" value="Genomic_DNA"/>
</dbReference>
<keyword evidence="2" id="KW-1185">Reference proteome</keyword>
<gene>
    <name evidence="1" type="ORF">IMSHALPRED_006400</name>
</gene>
<accession>A0A8H3FIC4</accession>
<dbReference type="AlphaFoldDB" id="A0A8H3FIC4"/>
<evidence type="ECO:0000313" key="1">
    <source>
        <dbReference type="EMBL" id="CAF9925156.1"/>
    </source>
</evidence>
<dbReference type="Proteomes" id="UP000664534">
    <property type="component" value="Unassembled WGS sequence"/>
</dbReference>
<name>A0A8H3FIC4_9LECA</name>
<proteinExistence type="predicted"/>
<organism evidence="1 2">
    <name type="scientific">Imshaugia aleurites</name>
    <dbReference type="NCBI Taxonomy" id="172621"/>
    <lineage>
        <taxon>Eukaryota</taxon>
        <taxon>Fungi</taxon>
        <taxon>Dikarya</taxon>
        <taxon>Ascomycota</taxon>
        <taxon>Pezizomycotina</taxon>
        <taxon>Lecanoromycetes</taxon>
        <taxon>OSLEUM clade</taxon>
        <taxon>Lecanoromycetidae</taxon>
        <taxon>Lecanorales</taxon>
        <taxon>Lecanorineae</taxon>
        <taxon>Parmeliaceae</taxon>
        <taxon>Imshaugia</taxon>
    </lineage>
</organism>
<comment type="caution">
    <text evidence="1">The sequence shown here is derived from an EMBL/GenBank/DDBJ whole genome shotgun (WGS) entry which is preliminary data.</text>
</comment>
<sequence length="439" mass="50045">MPQAQSVTLGDHQQHSDLGSFRSLPLELRQTIYRHLLIPSPVVNIKRQIYDFEPAILLLNKEFHEEASWVLYKENDWVLLCIDASFRTFQEGWQLEEEMQRYPVVPLAESNFTQKPCLEVDIRKMNAKARDAAGRNLRRFIVLLDGLPRVCQILTAARSTSSFEVVLNFEEVKANAMENIMDCLEDVCGYGNLVVKGLDAAATQKAIIKFKKPEPCNSGGTLERITRYEARISRHIAQGRYIQAMTACQDGMAYINFLFESMSHECFGPLGPSYAMFPLRSKFTELALQHARCCLTLGDSQSARQIVHLFLTSQRSRSLYQEDMSYIIEAHFCNGKSMVASGAENAAAFSFIRVLLLDSSHYGANKELDAMEARVALRRSDEEDGETFFVRHNLQKFSNCRHNKRQVTLKASELLSGFLLSGKELDLWKVRQEYDDAVR</sequence>
<protein>
    <submittedName>
        <fullName evidence="1">Uncharacterized protein</fullName>
    </submittedName>
</protein>
<evidence type="ECO:0000313" key="2">
    <source>
        <dbReference type="Proteomes" id="UP000664534"/>
    </source>
</evidence>
<reference evidence="1" key="1">
    <citation type="submission" date="2021-03" db="EMBL/GenBank/DDBJ databases">
        <authorList>
            <person name="Tagirdzhanova G."/>
        </authorList>
    </citation>
    <scope>NUCLEOTIDE SEQUENCE</scope>
</reference>
<dbReference type="OrthoDB" id="62952at2759"/>